<dbReference type="Proteomes" id="UP000051645">
    <property type="component" value="Unassembled WGS sequence"/>
</dbReference>
<dbReference type="PIRSF" id="PIRSF021438">
    <property type="entry name" value="DltD"/>
    <property type="match status" value="1"/>
</dbReference>
<keyword evidence="3" id="KW-1185">Reference proteome</keyword>
<gene>
    <name evidence="1" type="ORF">IV38_GL002116</name>
    <name evidence="2" type="ORF">IV40_GL001334</name>
</gene>
<sequence>MSSNILKGNKVKDQAVKQGYVPFIGSSELSRMDSFHPSVLAAKYKRNYRPFLLGAAGTQSLTHYFSVQAMGNQMKNKKAVVIISPQWFVKKGVRPSMFDFYYSPVQTAYFLAHAKNTAQDRYAAKRLLQLPSGTSDDVVTGALENVALGRKLTSFQSFYVKDLRGKMLKQEDAMFSEDFLKNNVPKIQLAASKLPKTYNEYKLEQLANQMGAQQTKGNPFGIKQKFYQNRVKPLVKHLKGSQTNFNYVSSPEYADFELLLNQFAKENTDVLFIIPPINQKWANYTGLSNTMIQQFDRKITYQLQSQGFNNIDDLTQDGNQKYFMEDTIHIGWRGWLQVDQRVRPFLKDLKAKPQNYKIQSRFYTKKWQTQTDLNQMSTTK</sequence>
<name>A0A0R2FQ39_9LACO</name>
<accession>A0A0R2FQ39</accession>
<dbReference type="PANTHER" id="PTHR40039:SF1">
    <property type="entry name" value="PROTEIN DLTD"/>
    <property type="match status" value="1"/>
</dbReference>
<dbReference type="PATRIC" id="fig|81857.3.peg.2166"/>
<dbReference type="PANTHER" id="PTHR40039">
    <property type="entry name" value="PROTEIN DLTD"/>
    <property type="match status" value="1"/>
</dbReference>
<dbReference type="STRING" id="81857.IV38_GL002116"/>
<dbReference type="InterPro" id="IPR006998">
    <property type="entry name" value="DltD"/>
</dbReference>
<proteinExistence type="predicted"/>
<evidence type="ECO:0000313" key="4">
    <source>
        <dbReference type="Proteomes" id="UP000051751"/>
    </source>
</evidence>
<dbReference type="Pfam" id="PF04914">
    <property type="entry name" value="DltD"/>
    <property type="match status" value="1"/>
</dbReference>
<dbReference type="EMBL" id="JQAT01000008">
    <property type="protein sequence ID" value="KRN27463.1"/>
    <property type="molecule type" value="Genomic_DNA"/>
</dbReference>
<comment type="caution">
    <text evidence="1">The sequence shown here is derived from an EMBL/GenBank/DDBJ whole genome shotgun (WGS) entry which is preliminary data.</text>
</comment>
<dbReference type="Proteomes" id="UP000051751">
    <property type="component" value="Unassembled WGS sequence"/>
</dbReference>
<dbReference type="EMBL" id="JQAZ01000004">
    <property type="protein sequence ID" value="KRN31340.1"/>
    <property type="molecule type" value="Genomic_DNA"/>
</dbReference>
<dbReference type="AlphaFoldDB" id="A0A0R2FQ39"/>
<evidence type="ECO:0000313" key="3">
    <source>
        <dbReference type="Proteomes" id="UP000051645"/>
    </source>
</evidence>
<dbReference type="InterPro" id="IPR023896">
    <property type="entry name" value="LTA_DltD"/>
</dbReference>
<protein>
    <submittedName>
        <fullName evidence="1">Extramembranal protein DltD</fullName>
    </submittedName>
</protein>
<evidence type="ECO:0000313" key="1">
    <source>
        <dbReference type="EMBL" id="KRN27463.1"/>
    </source>
</evidence>
<organism evidence="1 4">
    <name type="scientific">Lactobacillus selangorensis</name>
    <dbReference type="NCBI Taxonomy" id="81857"/>
    <lineage>
        <taxon>Bacteria</taxon>
        <taxon>Bacillati</taxon>
        <taxon>Bacillota</taxon>
        <taxon>Bacilli</taxon>
        <taxon>Lactobacillales</taxon>
        <taxon>Lactobacillaceae</taxon>
        <taxon>Lactobacillus</taxon>
    </lineage>
</organism>
<reference evidence="3 4" key="1">
    <citation type="journal article" date="2015" name="Genome Announc.">
        <title>Expanding the biotechnology potential of lactobacilli through comparative genomics of 213 strains and associated genera.</title>
        <authorList>
            <person name="Sun Z."/>
            <person name="Harris H.M."/>
            <person name="McCann A."/>
            <person name="Guo C."/>
            <person name="Argimon S."/>
            <person name="Zhang W."/>
            <person name="Yang X."/>
            <person name="Jeffery I.B."/>
            <person name="Cooney J.C."/>
            <person name="Kagawa T.F."/>
            <person name="Liu W."/>
            <person name="Song Y."/>
            <person name="Salvetti E."/>
            <person name="Wrobel A."/>
            <person name="Rasinkangas P."/>
            <person name="Parkhill J."/>
            <person name="Rea M.C."/>
            <person name="O'Sullivan O."/>
            <person name="Ritari J."/>
            <person name="Douillard F.P."/>
            <person name="Paul Ross R."/>
            <person name="Yang R."/>
            <person name="Briner A.E."/>
            <person name="Felis G.E."/>
            <person name="de Vos W.M."/>
            <person name="Barrangou R."/>
            <person name="Klaenhammer T.R."/>
            <person name="Caufield P.W."/>
            <person name="Cui Y."/>
            <person name="Zhang H."/>
            <person name="O'Toole P.W."/>
        </authorList>
    </citation>
    <scope>NUCLEOTIDE SEQUENCE [LARGE SCALE GENOMIC DNA]</scope>
    <source>
        <strain evidence="1 4">ATCC BAA-66</strain>
        <strain evidence="2 3">DSM 13344</strain>
    </source>
</reference>
<evidence type="ECO:0000313" key="2">
    <source>
        <dbReference type="EMBL" id="KRN31340.1"/>
    </source>
</evidence>
<dbReference type="NCBIfam" id="TIGR04092">
    <property type="entry name" value="LTA_DltD"/>
    <property type="match status" value="1"/>
</dbReference>